<evidence type="ECO:0000313" key="2">
    <source>
        <dbReference type="Proteomes" id="UP001596410"/>
    </source>
</evidence>
<name>A0ABW2ERR3_9BACI</name>
<dbReference type="EMBL" id="JBHSZV010000062">
    <property type="protein sequence ID" value="MFC7063952.1"/>
    <property type="molecule type" value="Genomic_DNA"/>
</dbReference>
<comment type="caution">
    <text evidence="1">The sequence shown here is derived from an EMBL/GenBank/DDBJ whole genome shotgun (WGS) entry which is preliminary data.</text>
</comment>
<gene>
    <name evidence="1" type="ORF">ACFQIC_19325</name>
</gene>
<keyword evidence="2" id="KW-1185">Reference proteome</keyword>
<proteinExistence type="predicted"/>
<dbReference type="RefSeq" id="WP_204708423.1">
    <property type="nucleotide sequence ID" value="NZ_JBHSZV010000062.1"/>
</dbReference>
<sequence>MFDDPYKTRRTLELYGLSQYEITKAVKMADGDRLITVKDNEAPENSPTTYVQSYIPTIPDDEIRSFLMRQMTMIQGEWYDEE</sequence>
<accession>A0ABW2ERR3</accession>
<dbReference type="Proteomes" id="UP001596410">
    <property type="component" value="Unassembled WGS sequence"/>
</dbReference>
<organism evidence="1 2">
    <name type="scientific">Halobacillus seohaensis</name>
    <dbReference type="NCBI Taxonomy" id="447421"/>
    <lineage>
        <taxon>Bacteria</taxon>
        <taxon>Bacillati</taxon>
        <taxon>Bacillota</taxon>
        <taxon>Bacilli</taxon>
        <taxon>Bacillales</taxon>
        <taxon>Bacillaceae</taxon>
        <taxon>Halobacillus</taxon>
    </lineage>
</organism>
<evidence type="ECO:0000313" key="1">
    <source>
        <dbReference type="EMBL" id="MFC7063952.1"/>
    </source>
</evidence>
<reference evidence="2" key="1">
    <citation type="journal article" date="2019" name="Int. J. Syst. Evol. Microbiol.">
        <title>The Global Catalogue of Microorganisms (GCM) 10K type strain sequencing project: providing services to taxonomists for standard genome sequencing and annotation.</title>
        <authorList>
            <consortium name="The Broad Institute Genomics Platform"/>
            <consortium name="The Broad Institute Genome Sequencing Center for Infectious Disease"/>
            <person name="Wu L."/>
            <person name="Ma J."/>
        </authorList>
    </citation>
    <scope>NUCLEOTIDE SEQUENCE [LARGE SCALE GENOMIC DNA]</scope>
    <source>
        <strain evidence="2">CGMCC 4.1621</strain>
    </source>
</reference>
<protein>
    <submittedName>
        <fullName evidence="1">Uncharacterized protein</fullName>
    </submittedName>
</protein>